<reference evidence="1 2" key="1">
    <citation type="submission" date="2017-04" db="EMBL/GenBank/DDBJ databases">
        <authorList>
            <person name="Afonso C.L."/>
            <person name="Miller P.J."/>
            <person name="Scott M.A."/>
            <person name="Spackman E."/>
            <person name="Goraichik I."/>
            <person name="Dimitrov K.M."/>
            <person name="Suarez D.L."/>
            <person name="Swayne D.E."/>
        </authorList>
    </citation>
    <scope>NUCLEOTIDE SEQUENCE [LARGE SCALE GENOMIC DNA]</scope>
    <source>
        <strain evidence="1 2">11</strain>
    </source>
</reference>
<accession>A0A1X7L3T8</accession>
<evidence type="ECO:0000313" key="2">
    <source>
        <dbReference type="Proteomes" id="UP000193834"/>
    </source>
</evidence>
<evidence type="ECO:0000313" key="1">
    <source>
        <dbReference type="EMBL" id="SMG48526.1"/>
    </source>
</evidence>
<keyword evidence="2" id="KW-1185">Reference proteome</keyword>
<dbReference type="AlphaFoldDB" id="A0A1X7L3T8"/>
<dbReference type="EMBL" id="FXAZ01000004">
    <property type="protein sequence ID" value="SMG48526.1"/>
    <property type="molecule type" value="Genomic_DNA"/>
</dbReference>
<proteinExistence type="predicted"/>
<name>A0A1X7L3T8_9BACL</name>
<gene>
    <name evidence="1" type="ORF">SAMN06295960_2955</name>
</gene>
<sequence>MCTLFRTYKHSLPRERYEELATTSLTILMGLCYTKDVAEGYLMRAECLIWQARRCPWYQHYELVAAT</sequence>
<organism evidence="1 2">
    <name type="scientific">Paenibacillus aquistagni</name>
    <dbReference type="NCBI Taxonomy" id="1852522"/>
    <lineage>
        <taxon>Bacteria</taxon>
        <taxon>Bacillati</taxon>
        <taxon>Bacillota</taxon>
        <taxon>Bacilli</taxon>
        <taxon>Bacillales</taxon>
        <taxon>Paenibacillaceae</taxon>
        <taxon>Paenibacillus</taxon>
    </lineage>
</organism>
<protein>
    <submittedName>
        <fullName evidence="1">Uncharacterized protein</fullName>
    </submittedName>
</protein>
<dbReference type="Proteomes" id="UP000193834">
    <property type="component" value="Unassembled WGS sequence"/>
</dbReference>